<dbReference type="Gene3D" id="1.20.920.10">
    <property type="entry name" value="Bromodomain-like"/>
    <property type="match status" value="1"/>
</dbReference>
<feature type="region of interest" description="Disordered" evidence="2">
    <location>
        <begin position="567"/>
        <end position="597"/>
    </location>
</feature>
<feature type="region of interest" description="Disordered" evidence="2">
    <location>
        <begin position="418"/>
        <end position="481"/>
    </location>
</feature>
<evidence type="ECO:0000256" key="1">
    <source>
        <dbReference type="ARBA" id="ARBA00023117"/>
    </source>
</evidence>
<comment type="caution">
    <text evidence="4">The sequence shown here is derived from an EMBL/GenBank/DDBJ whole genome shotgun (WGS) entry which is preliminary data.</text>
</comment>
<accession>A0A2A9MPF9</accession>
<sequence>MEQPETTSAPGTSLTSEGAEAPLSASAPSVSATEGSTPASDLAQTSIGAPVSLSAPPAGGLQAAETSSASAAGVRPPGSDKVDASMDPGAVSSSFPLLDGSIHGLDCARGELLLTEAEARALEERLAAEWTKQTPQEEGSEARDPTSFRTQWRFQPAVATEAFRGAGAKKARKGAGSSSRRGLNALSGLLESAGLKLEPTELSASGRPQRASRSTAAAAAAPSGTSAAAEQPASQSSQAAPPSSASQDASSRRGGGAKDPQTGSQQAWVPSPWVCWMHEVLVELCKQPVCLPFFPRVSPRDAHYPELARKVYPAVPITLESVLDRLERNEYTCTEEVFNDVYTVFLCAFRYYEPGNQYWMMAQEASIVFQALTQNKPLLSCDFDAAVAAAVNPSSASAAAGAAAASARAGVAVPSLPPASASAQSTLGKQTASRAERKGKGGREAGKAGKGAARGRPALQAAAGTPNGDWGSADAATAVPGAPALPPGAGVSAAAMGVVTAQEREAFQQILGQLDMEVHLELYSVFKDRAMWLSFGTGEVELDDASTAPVVFREMVAWCRGRLAEQQQRQAAAASQHPHAPNAPPPAGHSAPAAPVMGPGSGIRAAYAGIPLGASDPAGGSLHPAATKRPATNGDAGAPAPSPSPSKKLRSSLADSASSSSSDAPSLDSSTLLSLPPSVPADASDDDY</sequence>
<dbReference type="Pfam" id="PF00439">
    <property type="entry name" value="Bromodomain"/>
    <property type="match status" value="1"/>
</dbReference>
<evidence type="ECO:0000313" key="4">
    <source>
        <dbReference type="EMBL" id="PFH37682.1"/>
    </source>
</evidence>
<feature type="compositionally biased region" description="Low complexity" evidence="2">
    <location>
        <begin position="211"/>
        <end position="249"/>
    </location>
</feature>
<gene>
    <name evidence="4" type="ORF">BESB_000240</name>
</gene>
<dbReference type="CDD" id="cd04369">
    <property type="entry name" value="Bromodomain"/>
    <property type="match status" value="1"/>
</dbReference>
<dbReference type="PANTHER" id="PTHR45725">
    <property type="entry name" value="FORMIN HOMOLOGY 2 FAMILY MEMBER"/>
    <property type="match status" value="1"/>
</dbReference>
<dbReference type="Proteomes" id="UP000224006">
    <property type="component" value="Chromosome I"/>
</dbReference>
<protein>
    <recommendedName>
        <fullName evidence="3">Bromo domain-containing protein</fullName>
    </recommendedName>
</protein>
<dbReference type="STRING" id="94643.A0A2A9MPF9"/>
<evidence type="ECO:0000256" key="2">
    <source>
        <dbReference type="SAM" id="MobiDB-lite"/>
    </source>
</evidence>
<evidence type="ECO:0000313" key="5">
    <source>
        <dbReference type="Proteomes" id="UP000224006"/>
    </source>
</evidence>
<feature type="compositionally biased region" description="Low complexity" evidence="2">
    <location>
        <begin position="450"/>
        <end position="464"/>
    </location>
</feature>
<dbReference type="InterPro" id="IPR001487">
    <property type="entry name" value="Bromodomain"/>
</dbReference>
<dbReference type="InterPro" id="IPR036427">
    <property type="entry name" value="Bromodomain-like_sf"/>
</dbReference>
<keyword evidence="5" id="KW-1185">Reference proteome</keyword>
<feature type="region of interest" description="Disordered" evidence="2">
    <location>
        <begin position="199"/>
        <end position="265"/>
    </location>
</feature>
<feature type="compositionally biased region" description="Low complexity" evidence="2">
    <location>
        <begin position="567"/>
        <end position="580"/>
    </location>
</feature>
<evidence type="ECO:0000259" key="3">
    <source>
        <dbReference type="Pfam" id="PF00439"/>
    </source>
</evidence>
<dbReference type="KEGG" id="bbes:BESB_000240"/>
<feature type="region of interest" description="Disordered" evidence="2">
    <location>
        <begin position="125"/>
        <end position="182"/>
    </location>
</feature>
<feature type="compositionally biased region" description="Low complexity" evidence="2">
    <location>
        <begin position="471"/>
        <end position="481"/>
    </location>
</feature>
<feature type="compositionally biased region" description="Polar residues" evidence="2">
    <location>
        <begin position="33"/>
        <end position="47"/>
    </location>
</feature>
<feature type="compositionally biased region" description="Low complexity" evidence="2">
    <location>
        <begin position="16"/>
        <end position="32"/>
    </location>
</feature>
<dbReference type="SUPFAM" id="SSF47370">
    <property type="entry name" value="Bromodomain"/>
    <property type="match status" value="1"/>
</dbReference>
<dbReference type="VEuPathDB" id="ToxoDB:BESB_000240"/>
<dbReference type="EMBL" id="NWUJ01000001">
    <property type="protein sequence ID" value="PFH37682.1"/>
    <property type="molecule type" value="Genomic_DNA"/>
</dbReference>
<dbReference type="RefSeq" id="XP_029221691.1">
    <property type="nucleotide sequence ID" value="XM_029358779.1"/>
</dbReference>
<name>A0A2A9MPF9_BESBE</name>
<feature type="domain" description="Bromo" evidence="3">
    <location>
        <begin position="279"/>
        <end position="364"/>
    </location>
</feature>
<keyword evidence="1" id="KW-0103">Bromodomain</keyword>
<dbReference type="AlphaFoldDB" id="A0A2A9MPF9"/>
<dbReference type="OrthoDB" id="343702at2759"/>
<dbReference type="InterPro" id="IPR051425">
    <property type="entry name" value="Formin_Homology"/>
</dbReference>
<organism evidence="4 5">
    <name type="scientific">Besnoitia besnoiti</name>
    <name type="common">Apicomplexan protozoan</name>
    <dbReference type="NCBI Taxonomy" id="94643"/>
    <lineage>
        <taxon>Eukaryota</taxon>
        <taxon>Sar</taxon>
        <taxon>Alveolata</taxon>
        <taxon>Apicomplexa</taxon>
        <taxon>Conoidasida</taxon>
        <taxon>Coccidia</taxon>
        <taxon>Eucoccidiorida</taxon>
        <taxon>Eimeriorina</taxon>
        <taxon>Sarcocystidae</taxon>
        <taxon>Besnoitia</taxon>
    </lineage>
</organism>
<reference evidence="4 5" key="1">
    <citation type="submission" date="2017-09" db="EMBL/GenBank/DDBJ databases">
        <title>Genome sequencing of Besnoitia besnoiti strain Bb-Ger1.</title>
        <authorList>
            <person name="Schares G."/>
            <person name="Venepally P."/>
            <person name="Lorenzi H.A."/>
        </authorList>
    </citation>
    <scope>NUCLEOTIDE SEQUENCE [LARGE SCALE GENOMIC DNA]</scope>
    <source>
        <strain evidence="4 5">Bb-Ger1</strain>
    </source>
</reference>
<feature type="region of interest" description="Disordered" evidence="2">
    <location>
        <begin position="618"/>
        <end position="688"/>
    </location>
</feature>
<feature type="compositionally biased region" description="Polar residues" evidence="2">
    <location>
        <begin position="424"/>
        <end position="433"/>
    </location>
</feature>
<dbReference type="PANTHER" id="PTHR45725:SF18">
    <property type="entry name" value="ORC1-LIKE AAA ATPASE DOMAIN-CONTAINING PROTEIN"/>
    <property type="match status" value="1"/>
</dbReference>
<feature type="region of interest" description="Disordered" evidence="2">
    <location>
        <begin position="1"/>
        <end position="97"/>
    </location>
</feature>
<proteinExistence type="predicted"/>
<feature type="compositionally biased region" description="Basic and acidic residues" evidence="2">
    <location>
        <begin position="434"/>
        <end position="447"/>
    </location>
</feature>
<feature type="compositionally biased region" description="Polar residues" evidence="2">
    <location>
        <begin position="1"/>
        <end position="15"/>
    </location>
</feature>
<feature type="compositionally biased region" description="Low complexity" evidence="2">
    <location>
        <begin position="651"/>
        <end position="682"/>
    </location>
</feature>
<dbReference type="GeneID" id="40305087"/>